<evidence type="ECO:0000313" key="4">
    <source>
        <dbReference type="RefSeq" id="XP_013068437.2"/>
    </source>
</evidence>
<feature type="compositionally biased region" description="Polar residues" evidence="1">
    <location>
        <begin position="528"/>
        <end position="538"/>
    </location>
</feature>
<feature type="compositionally biased region" description="Basic and acidic residues" evidence="1">
    <location>
        <begin position="593"/>
        <end position="602"/>
    </location>
</feature>
<dbReference type="GeneID" id="106056303"/>
<feature type="compositionally biased region" description="Basic residues" evidence="1">
    <location>
        <begin position="710"/>
        <end position="744"/>
    </location>
</feature>
<sequence length="744" mass="80800">MSLVENGKGLLTWNQLKLDHPATKWKQNHGESGSKWALENNQARLSQPCRYFKAISKFAVLSNMTSKDLSKSITKPQGKQCFITALPCNGSSSASSDFPGNYSPRVTSMVELTGVRSLNAKLPEQNITSNNDGAIKTAPSPIVTPKAAFSMSPTVSPLKHERSPRVSTILTYGHSSSAASTLPNCKSINSSACPTYQSPSVSTISSNNAYFKGLIATKNLSPVSAAKNATGASSVPLSSTALPSLVPRNLTPSQKVMETSGLQSVSKYGGFSPGHYALGKSENSNASHSHDQELQGYTSASSEKQNGLPGYRRFQPAWTDNPRASKTVFRENRDVCYYGDLSSLAVNDSRRTATQANRSGSTGSEIVSSIPDESSVLSNSFYNHNIIDRRLNKVPKELPSIQQHKPVLSRPASGNSKKTGSVKSVKLAKRSRSAMKRKGGLIDTSHPVERNSVVTLPLISKMTLFNSNSLSANTNNAALTRKSNSLQATISSLTNVKNVSKLIKPTGAIPKSSIIGAKTNEKGDNGQIKPNNEPHTVSTKINELPKQSSVNQGVSNAMVNPKSHITKLPSLKSKVVGKSSQTKKRKTHNRPVGQRDHNESRKVVGSQAKRSRRTSAVGSQTKPNSSAKRLQTSRARPFLKKDMNKRLKKASLDSSEARDSNMTEDEEIFLKAKWAELKDLNLPPMKKPADPPPKQEKKCKSKPKASLGRKITRARKASKNKKKAKPGTKCRRKKTIQKKVLKRK</sequence>
<protein>
    <submittedName>
        <fullName evidence="3 4">Uncharacterized protein LOC106056303</fullName>
    </submittedName>
</protein>
<feature type="region of interest" description="Disordered" evidence="1">
    <location>
        <begin position="350"/>
        <end position="369"/>
    </location>
</feature>
<dbReference type="RefSeq" id="XP_013068436.2">
    <property type="nucleotide sequence ID" value="XM_013212982.2"/>
</dbReference>
<dbReference type="RefSeq" id="XP_013068437.2">
    <property type="nucleotide sequence ID" value="XM_013212983.2"/>
</dbReference>
<feature type="compositionally biased region" description="Basic residues" evidence="1">
    <location>
        <begin position="426"/>
        <end position="439"/>
    </location>
</feature>
<feature type="region of interest" description="Disordered" evidence="1">
    <location>
        <begin position="678"/>
        <end position="744"/>
    </location>
</feature>
<organism evidence="2 3">
    <name type="scientific">Biomphalaria glabrata</name>
    <name type="common">Bloodfluke planorb</name>
    <name type="synonym">Freshwater snail</name>
    <dbReference type="NCBI Taxonomy" id="6526"/>
    <lineage>
        <taxon>Eukaryota</taxon>
        <taxon>Metazoa</taxon>
        <taxon>Spiralia</taxon>
        <taxon>Lophotrochozoa</taxon>
        <taxon>Mollusca</taxon>
        <taxon>Gastropoda</taxon>
        <taxon>Heterobranchia</taxon>
        <taxon>Euthyneura</taxon>
        <taxon>Panpulmonata</taxon>
        <taxon>Hygrophila</taxon>
        <taxon>Lymnaeoidea</taxon>
        <taxon>Planorbidae</taxon>
        <taxon>Biomphalaria</taxon>
    </lineage>
</organism>
<evidence type="ECO:0000313" key="2">
    <source>
        <dbReference type="Proteomes" id="UP001165740"/>
    </source>
</evidence>
<feature type="compositionally biased region" description="Polar residues" evidence="1">
    <location>
        <begin position="295"/>
        <end position="305"/>
    </location>
</feature>
<feature type="compositionally biased region" description="Basic and acidic residues" evidence="1">
    <location>
        <begin position="687"/>
        <end position="698"/>
    </location>
</feature>
<feature type="compositionally biased region" description="Polar residues" evidence="1">
    <location>
        <begin position="412"/>
        <end position="422"/>
    </location>
</feature>
<evidence type="ECO:0000313" key="3">
    <source>
        <dbReference type="RefSeq" id="XP_013068436.2"/>
    </source>
</evidence>
<name>A0A9U8E0M9_BIOGL</name>
<feature type="region of interest" description="Disordered" evidence="1">
    <location>
        <begin position="400"/>
        <end position="444"/>
    </location>
</feature>
<feature type="region of interest" description="Disordered" evidence="1">
    <location>
        <begin position="276"/>
        <end position="317"/>
    </location>
</feature>
<dbReference type="AlphaFoldDB" id="A0A9U8E0M9"/>
<feature type="region of interest" description="Disordered" evidence="1">
    <location>
        <begin position="560"/>
        <end position="664"/>
    </location>
</feature>
<feature type="compositionally biased region" description="Polar residues" evidence="1">
    <location>
        <begin position="614"/>
        <end position="634"/>
    </location>
</feature>
<proteinExistence type="predicted"/>
<gene>
    <name evidence="3 4" type="primary">LOC106056303</name>
</gene>
<dbReference type="Proteomes" id="UP001165740">
    <property type="component" value="Chromosome 17"/>
</dbReference>
<feature type="compositionally biased region" description="Polar residues" evidence="1">
    <location>
        <begin position="352"/>
        <end position="369"/>
    </location>
</feature>
<feature type="region of interest" description="Disordered" evidence="1">
    <location>
        <begin position="514"/>
        <end position="538"/>
    </location>
</feature>
<evidence type="ECO:0000256" key="1">
    <source>
        <dbReference type="SAM" id="MobiDB-lite"/>
    </source>
</evidence>
<dbReference type="KEGG" id="bgt:106056303"/>
<dbReference type="OrthoDB" id="10300519at2759"/>
<accession>A0A9U8E0M9</accession>
<reference evidence="3 4" key="1">
    <citation type="submission" date="2025-04" db="UniProtKB">
        <authorList>
            <consortium name="RefSeq"/>
        </authorList>
    </citation>
    <scope>IDENTIFICATION</scope>
</reference>
<keyword evidence="2" id="KW-1185">Reference proteome</keyword>